<accession>A0A426X9I8</accession>
<organism evidence="2 3">
    <name type="scientific">Ensete ventricosum</name>
    <name type="common">Abyssinian banana</name>
    <name type="synonym">Musa ensete</name>
    <dbReference type="NCBI Taxonomy" id="4639"/>
    <lineage>
        <taxon>Eukaryota</taxon>
        <taxon>Viridiplantae</taxon>
        <taxon>Streptophyta</taxon>
        <taxon>Embryophyta</taxon>
        <taxon>Tracheophyta</taxon>
        <taxon>Spermatophyta</taxon>
        <taxon>Magnoliopsida</taxon>
        <taxon>Liliopsida</taxon>
        <taxon>Zingiberales</taxon>
        <taxon>Musaceae</taxon>
        <taxon>Ensete</taxon>
    </lineage>
</organism>
<evidence type="ECO:0000313" key="2">
    <source>
        <dbReference type="EMBL" id="RRT36151.1"/>
    </source>
</evidence>
<feature type="region of interest" description="Disordered" evidence="1">
    <location>
        <begin position="1"/>
        <end position="39"/>
    </location>
</feature>
<dbReference type="EMBL" id="AMZH03023997">
    <property type="protein sequence ID" value="RRT36151.1"/>
    <property type="molecule type" value="Genomic_DNA"/>
</dbReference>
<comment type="caution">
    <text evidence="2">The sequence shown here is derived from an EMBL/GenBank/DDBJ whole genome shotgun (WGS) entry which is preliminary data.</text>
</comment>
<proteinExistence type="predicted"/>
<dbReference type="Proteomes" id="UP000287651">
    <property type="component" value="Unassembled WGS sequence"/>
</dbReference>
<evidence type="ECO:0000256" key="1">
    <source>
        <dbReference type="SAM" id="MobiDB-lite"/>
    </source>
</evidence>
<feature type="region of interest" description="Disordered" evidence="1">
    <location>
        <begin position="68"/>
        <end position="93"/>
    </location>
</feature>
<reference evidence="2 3" key="1">
    <citation type="journal article" date="2014" name="Agronomy (Basel)">
        <title>A Draft Genome Sequence for Ensete ventricosum, the Drought-Tolerant Tree Against Hunger.</title>
        <authorList>
            <person name="Harrison J."/>
            <person name="Moore K.A."/>
            <person name="Paszkiewicz K."/>
            <person name="Jones T."/>
            <person name="Grant M."/>
            <person name="Ambacheew D."/>
            <person name="Muzemil S."/>
            <person name="Studholme D.J."/>
        </authorList>
    </citation>
    <scope>NUCLEOTIDE SEQUENCE [LARGE SCALE GENOMIC DNA]</scope>
</reference>
<evidence type="ECO:0000313" key="3">
    <source>
        <dbReference type="Proteomes" id="UP000287651"/>
    </source>
</evidence>
<name>A0A426X9I8_ENSVE</name>
<gene>
    <name evidence="2" type="ORF">B296_00048252</name>
</gene>
<sequence>MDGAYRGDAYGCRQHPWPGRRGRLPAVSPQGVASRSTSIRGDRQRLALMGLPPLTRSQGVAARCAHARGWPPATHPRPTLLPAQGQRWQRRGG</sequence>
<dbReference type="AlphaFoldDB" id="A0A426X9I8"/>
<protein>
    <submittedName>
        <fullName evidence="2">Uncharacterized protein</fullName>
    </submittedName>
</protein>